<keyword evidence="6" id="KW-0863">Zinc-finger</keyword>
<feature type="region of interest" description="Disordered" evidence="8">
    <location>
        <begin position="1"/>
        <end position="109"/>
    </location>
</feature>
<feature type="domain" description="CCHC-type" evidence="9">
    <location>
        <begin position="406"/>
        <end position="421"/>
    </location>
</feature>
<evidence type="ECO:0000313" key="13">
    <source>
        <dbReference type="EMBL" id="CAD6196041.1"/>
    </source>
</evidence>
<evidence type="ECO:0000256" key="4">
    <source>
        <dbReference type="ARBA" id="ARBA00022806"/>
    </source>
</evidence>
<keyword evidence="5" id="KW-0067">ATP-binding</keyword>
<feature type="domain" description="Helicase ATP-binding" evidence="10">
    <location>
        <begin position="509"/>
        <end position="673"/>
    </location>
</feature>
<dbReference type="Pfam" id="PF00271">
    <property type="entry name" value="Helicase_C"/>
    <property type="match status" value="1"/>
</dbReference>
<dbReference type="EC" id="3.6.4.13" evidence="1"/>
<dbReference type="EMBL" id="CAJGYM010000065">
    <property type="protein sequence ID" value="CAD6196041.1"/>
    <property type="molecule type" value="Genomic_DNA"/>
</dbReference>
<dbReference type="OrthoDB" id="196131at2759"/>
<dbReference type="Proteomes" id="UP000835052">
    <property type="component" value="Unassembled WGS sequence"/>
</dbReference>
<dbReference type="AlphaFoldDB" id="A0A8S1HNS0"/>
<evidence type="ECO:0000256" key="2">
    <source>
        <dbReference type="ARBA" id="ARBA00022741"/>
    </source>
</evidence>
<keyword evidence="3" id="KW-0378">Hydrolase</keyword>
<evidence type="ECO:0000256" key="8">
    <source>
        <dbReference type="SAM" id="MobiDB-lite"/>
    </source>
</evidence>
<dbReference type="InterPro" id="IPR027417">
    <property type="entry name" value="P-loop_NTPase"/>
</dbReference>
<reference evidence="13" key="1">
    <citation type="submission" date="2020-10" db="EMBL/GenBank/DDBJ databases">
        <authorList>
            <person name="Kikuchi T."/>
        </authorList>
    </citation>
    <scope>NUCLEOTIDE SEQUENCE</scope>
    <source>
        <strain evidence="13">NKZ352</strain>
    </source>
</reference>
<evidence type="ECO:0000256" key="3">
    <source>
        <dbReference type="ARBA" id="ARBA00022801"/>
    </source>
</evidence>
<dbReference type="GO" id="GO:0008270">
    <property type="term" value="F:zinc ion binding"/>
    <property type="evidence" value="ECO:0007669"/>
    <property type="project" value="UniProtKB-KW"/>
</dbReference>
<feature type="short sequence motif" description="Q motif" evidence="7">
    <location>
        <begin position="478"/>
        <end position="506"/>
    </location>
</feature>
<dbReference type="PROSITE" id="PS50158">
    <property type="entry name" value="ZF_CCHC"/>
    <property type="match status" value="1"/>
</dbReference>
<dbReference type="InterPro" id="IPR001878">
    <property type="entry name" value="Znf_CCHC"/>
</dbReference>
<dbReference type="Gene3D" id="3.40.50.300">
    <property type="entry name" value="P-loop containing nucleotide triphosphate hydrolases"/>
    <property type="match status" value="2"/>
</dbReference>
<dbReference type="FunFam" id="3.40.50.300:FF:000008">
    <property type="entry name" value="ATP-dependent RNA helicase RhlB"/>
    <property type="match status" value="1"/>
</dbReference>
<dbReference type="PROSITE" id="PS51194">
    <property type="entry name" value="HELICASE_CTER"/>
    <property type="match status" value="1"/>
</dbReference>
<dbReference type="GO" id="GO:0003676">
    <property type="term" value="F:nucleic acid binding"/>
    <property type="evidence" value="ECO:0007669"/>
    <property type="project" value="InterPro"/>
</dbReference>
<name>A0A8S1HNS0_9PELO</name>
<dbReference type="InterPro" id="IPR014001">
    <property type="entry name" value="Helicase_ATP-bd"/>
</dbReference>
<dbReference type="SUPFAM" id="SSF52540">
    <property type="entry name" value="P-loop containing nucleoside triphosphate hydrolases"/>
    <property type="match status" value="1"/>
</dbReference>
<dbReference type="GO" id="GO:0005524">
    <property type="term" value="F:ATP binding"/>
    <property type="evidence" value="ECO:0007669"/>
    <property type="project" value="UniProtKB-KW"/>
</dbReference>
<proteinExistence type="predicted"/>
<comment type="caution">
    <text evidence="13">The sequence shown here is derived from an EMBL/GenBank/DDBJ whole genome shotgun (WGS) entry which is preliminary data.</text>
</comment>
<evidence type="ECO:0000256" key="6">
    <source>
        <dbReference type="PROSITE-ProRule" id="PRU00047"/>
    </source>
</evidence>
<dbReference type="InterPro" id="IPR014014">
    <property type="entry name" value="RNA_helicase_DEAD_Q_motif"/>
</dbReference>
<evidence type="ECO:0000256" key="5">
    <source>
        <dbReference type="ARBA" id="ARBA00022840"/>
    </source>
</evidence>
<evidence type="ECO:0000259" key="10">
    <source>
        <dbReference type="PROSITE" id="PS51192"/>
    </source>
</evidence>
<dbReference type="PANTHER" id="PTHR47958">
    <property type="entry name" value="ATP-DEPENDENT RNA HELICASE DBP3"/>
    <property type="match status" value="1"/>
</dbReference>
<dbReference type="GO" id="GO:0043186">
    <property type="term" value="C:P granule"/>
    <property type="evidence" value="ECO:0007669"/>
    <property type="project" value="UniProtKB-ARBA"/>
</dbReference>
<feature type="domain" description="Helicase C-terminal" evidence="11">
    <location>
        <begin position="714"/>
        <end position="857"/>
    </location>
</feature>
<keyword evidence="6" id="KW-0862">Zinc</keyword>
<dbReference type="SMART" id="SM00490">
    <property type="entry name" value="HELICc"/>
    <property type="match status" value="1"/>
</dbReference>
<feature type="domain" description="DEAD-box RNA helicase Q" evidence="12">
    <location>
        <begin position="478"/>
        <end position="506"/>
    </location>
</feature>
<dbReference type="InterPro" id="IPR011545">
    <property type="entry name" value="DEAD/DEAH_box_helicase_dom"/>
</dbReference>
<accession>A0A8S1HNS0</accession>
<organism evidence="13 14">
    <name type="scientific">Caenorhabditis auriculariae</name>
    <dbReference type="NCBI Taxonomy" id="2777116"/>
    <lineage>
        <taxon>Eukaryota</taxon>
        <taxon>Metazoa</taxon>
        <taxon>Ecdysozoa</taxon>
        <taxon>Nematoda</taxon>
        <taxon>Chromadorea</taxon>
        <taxon>Rhabditida</taxon>
        <taxon>Rhabditina</taxon>
        <taxon>Rhabditomorpha</taxon>
        <taxon>Rhabditoidea</taxon>
        <taxon>Rhabditidae</taxon>
        <taxon>Peloderinae</taxon>
        <taxon>Caenorhabditis</taxon>
    </lineage>
</organism>
<keyword evidence="6" id="KW-0479">Metal-binding</keyword>
<dbReference type="PROSITE" id="PS51192">
    <property type="entry name" value="HELICASE_ATP_BIND_1"/>
    <property type="match status" value="1"/>
</dbReference>
<dbReference type="InterPro" id="IPR001650">
    <property type="entry name" value="Helicase_C-like"/>
</dbReference>
<feature type="compositionally biased region" description="Basic and acidic residues" evidence="8">
    <location>
        <begin position="97"/>
        <end position="109"/>
    </location>
</feature>
<dbReference type="SMART" id="SM00343">
    <property type="entry name" value="ZnF_C2HC"/>
    <property type="match status" value="2"/>
</dbReference>
<sequence>MSDSPSSTPPHSFDRNKRAPVGRFGSQNVVNGLGTRPPGGGVFKSNGATNGIRKSSGFGGPGYGNPDDDRATKITLNGSPNIHGEFGLKNSSGGALGEERKRAGSEERKHAGACFVGQKIGGGSDQRNAFGDDYGQSNARAGFASFIGHKEPSLAISGGFETPFRGFGMLPSSKSGGGGFGVGVFGNQSKMNNCDHPNNSIAGKIQSPGGYFNGAKPYGLHGEFPDRTRLDDVNGGGGCLYNQLKSDDRGHPSNSIAGKIQSPGGYFNGANSYGVYGGFSDRTRLDDVNGGVSELSSCYYSTDISHYSRQCPEPRILSGACYASQKPRNRSQESPLAQENSGSGFGYQGGGGGFGSGHAFEVHGGEESGYSRCYHDGGVNGIPPQDSFNCRRASHFFIESTEPSIRCFNCHGQGHRASACPLPPKEQDRKKCLASTFIPQQDTLDALYKIKVDPGVMFYKLFNAEVVVTPPVVYKPVRSFDDANLPRQVLQNVIHAGYTRTTPVQEHVMPLIALQNDLIACAQTGSGKTAAFLVAIMSDLIRRNDLNSPVEGGCYPRCFVLTPTRELADQIFNEGRRYARNTALSIKPAYGGTQVENSKHSLYQGATVIVATVGRLLHFISDNIVQVDKIRYIVIDEADCMIDGIGQIIMSSSTFSCALQKTAKEFLNTNFTLIAIDKIGAANKCVRQDFICCTRGEKKEELLQLLGVDLHNYTASRECDVYKKKTIVFVNQKKLVDTLGGILSQCEIPSVTIHSDRFQEQRADAMLQFRSGAKPVLIATAVAERGLDIKGVDHVINYDLPLSVDDYVHRIGRTGRVGNAGRSTSFVTDEDRPILPALRQLLLDAEQTVPHFMRDIRDDYVNMRKTKKGW</sequence>
<evidence type="ECO:0000259" key="12">
    <source>
        <dbReference type="PROSITE" id="PS51195"/>
    </source>
</evidence>
<feature type="compositionally biased region" description="Polar residues" evidence="8">
    <location>
        <begin position="1"/>
        <end position="10"/>
    </location>
</feature>
<feature type="region of interest" description="Disordered" evidence="8">
    <location>
        <begin position="327"/>
        <end position="348"/>
    </location>
</feature>
<dbReference type="CDD" id="cd18787">
    <property type="entry name" value="SF2_C_DEAD"/>
    <property type="match status" value="1"/>
</dbReference>
<gene>
    <name evidence="13" type="ORF">CAUJ_LOCUS11957</name>
</gene>
<evidence type="ECO:0000259" key="9">
    <source>
        <dbReference type="PROSITE" id="PS50158"/>
    </source>
</evidence>
<dbReference type="SMART" id="SM00487">
    <property type="entry name" value="DEXDc"/>
    <property type="match status" value="1"/>
</dbReference>
<evidence type="ECO:0000256" key="7">
    <source>
        <dbReference type="PROSITE-ProRule" id="PRU00552"/>
    </source>
</evidence>
<dbReference type="GO" id="GO:0016787">
    <property type="term" value="F:hydrolase activity"/>
    <property type="evidence" value="ECO:0007669"/>
    <property type="project" value="UniProtKB-KW"/>
</dbReference>
<keyword evidence="4" id="KW-0347">Helicase</keyword>
<dbReference type="Pfam" id="PF00270">
    <property type="entry name" value="DEAD"/>
    <property type="match status" value="1"/>
</dbReference>
<evidence type="ECO:0000259" key="11">
    <source>
        <dbReference type="PROSITE" id="PS51194"/>
    </source>
</evidence>
<dbReference type="PROSITE" id="PS51195">
    <property type="entry name" value="Q_MOTIF"/>
    <property type="match status" value="1"/>
</dbReference>
<keyword evidence="14" id="KW-1185">Reference proteome</keyword>
<dbReference type="GO" id="GO:0003724">
    <property type="term" value="F:RNA helicase activity"/>
    <property type="evidence" value="ECO:0007669"/>
    <property type="project" value="UniProtKB-EC"/>
</dbReference>
<protein>
    <recommendedName>
        <fullName evidence="1">RNA helicase</fullName>
        <ecNumber evidence="1">3.6.4.13</ecNumber>
    </recommendedName>
</protein>
<evidence type="ECO:0000256" key="1">
    <source>
        <dbReference type="ARBA" id="ARBA00012552"/>
    </source>
</evidence>
<keyword evidence="2" id="KW-0547">Nucleotide-binding</keyword>
<evidence type="ECO:0000313" key="14">
    <source>
        <dbReference type="Proteomes" id="UP000835052"/>
    </source>
</evidence>